<dbReference type="PANTHER" id="PTHR36381:SF1">
    <property type="entry name" value="ETHYLENE-REGULATED TRANSCRIPT 2 (ERT2)"/>
    <property type="match status" value="1"/>
</dbReference>
<evidence type="ECO:0000313" key="3">
    <source>
        <dbReference type="Proteomes" id="UP001237642"/>
    </source>
</evidence>
<dbReference type="EMBL" id="JAUIZM010000008">
    <property type="protein sequence ID" value="KAK1369117.1"/>
    <property type="molecule type" value="Genomic_DNA"/>
</dbReference>
<keyword evidence="1" id="KW-0812">Transmembrane</keyword>
<comment type="caution">
    <text evidence="2">The sequence shown here is derived from an EMBL/GenBank/DDBJ whole genome shotgun (WGS) entry which is preliminary data.</text>
</comment>
<keyword evidence="1" id="KW-1133">Transmembrane helix</keyword>
<dbReference type="PANTHER" id="PTHR36381">
    <property type="entry name" value="ETHYLENE-REGULATED TRANSCRIPT 2 (ERT2)"/>
    <property type="match status" value="1"/>
</dbReference>
<evidence type="ECO:0000313" key="2">
    <source>
        <dbReference type="EMBL" id="KAK1369117.1"/>
    </source>
</evidence>
<organism evidence="2 3">
    <name type="scientific">Heracleum sosnowskyi</name>
    <dbReference type="NCBI Taxonomy" id="360622"/>
    <lineage>
        <taxon>Eukaryota</taxon>
        <taxon>Viridiplantae</taxon>
        <taxon>Streptophyta</taxon>
        <taxon>Embryophyta</taxon>
        <taxon>Tracheophyta</taxon>
        <taxon>Spermatophyta</taxon>
        <taxon>Magnoliopsida</taxon>
        <taxon>eudicotyledons</taxon>
        <taxon>Gunneridae</taxon>
        <taxon>Pentapetalae</taxon>
        <taxon>asterids</taxon>
        <taxon>campanulids</taxon>
        <taxon>Apiales</taxon>
        <taxon>Apiaceae</taxon>
        <taxon>Apioideae</taxon>
        <taxon>apioid superclade</taxon>
        <taxon>Tordylieae</taxon>
        <taxon>Tordyliinae</taxon>
        <taxon>Heracleum</taxon>
    </lineage>
</organism>
<protein>
    <submittedName>
        <fullName evidence="2">Uncharacterized protein</fullName>
    </submittedName>
</protein>
<dbReference type="AlphaFoldDB" id="A0AAD8HMX1"/>
<sequence length="416" mass="46330">MGFRWKKEKGSRISRLADRFNTSKHGGSLVVQTGFPTSIIDLFHKNRDRLKKSAKKKRNSGSDSISYCNSDSQVVNLEKCSTNSEGELVNMDMELVESDRCSTDRIEDDLVSDKERFEEVVEGKSSIFIVVLKVLFMVVLALVTKRLVVGVSVSAFSLFLIEYVGNYVYGLSRSCSDCKRMVKVIVEKVVCFDRIKWSVGSVCRDSFEDVKLNVQSLEIEAVLDDVIEPIICLDSDKGCEFERMELKSLMEKEDESKQEGSRRARLKTKMRKLVGKKLCKSRRKGSGLESVVPGFGSEVPESMEDDICIEKDGVNEIRQIDGHGELNEDKVNVSQISSDPCGLILSKEGSVGVAESGRETMWISKYWVFCLIILSGLVGGRIFAIVFTLACCLIFKSLGNKGDAHASLQPSGKICV</sequence>
<keyword evidence="1" id="KW-0472">Membrane</keyword>
<feature type="transmembrane region" description="Helical" evidence="1">
    <location>
        <begin position="149"/>
        <end position="171"/>
    </location>
</feature>
<reference evidence="2" key="1">
    <citation type="submission" date="2023-02" db="EMBL/GenBank/DDBJ databases">
        <title>Genome of toxic invasive species Heracleum sosnowskyi carries increased number of genes despite the absence of recent whole-genome duplications.</title>
        <authorList>
            <person name="Schelkunov M."/>
            <person name="Shtratnikova V."/>
            <person name="Makarenko M."/>
            <person name="Klepikova A."/>
            <person name="Omelchenko D."/>
            <person name="Novikova G."/>
            <person name="Obukhova E."/>
            <person name="Bogdanov V."/>
            <person name="Penin A."/>
            <person name="Logacheva M."/>
        </authorList>
    </citation>
    <scope>NUCLEOTIDE SEQUENCE</scope>
    <source>
        <strain evidence="2">Hsosn_3</strain>
        <tissue evidence="2">Leaf</tissue>
    </source>
</reference>
<dbReference type="Proteomes" id="UP001237642">
    <property type="component" value="Unassembled WGS sequence"/>
</dbReference>
<keyword evidence="3" id="KW-1185">Reference proteome</keyword>
<reference evidence="2" key="2">
    <citation type="submission" date="2023-05" db="EMBL/GenBank/DDBJ databases">
        <authorList>
            <person name="Schelkunov M.I."/>
        </authorList>
    </citation>
    <scope>NUCLEOTIDE SEQUENCE</scope>
    <source>
        <strain evidence="2">Hsosn_3</strain>
        <tissue evidence="2">Leaf</tissue>
    </source>
</reference>
<accession>A0AAD8HMX1</accession>
<evidence type="ECO:0000256" key="1">
    <source>
        <dbReference type="SAM" id="Phobius"/>
    </source>
</evidence>
<feature type="transmembrane region" description="Helical" evidence="1">
    <location>
        <begin position="126"/>
        <end position="143"/>
    </location>
</feature>
<feature type="transmembrane region" description="Helical" evidence="1">
    <location>
        <begin position="366"/>
        <end position="390"/>
    </location>
</feature>
<gene>
    <name evidence="2" type="ORF">POM88_035209</name>
</gene>
<name>A0AAD8HMX1_9APIA</name>
<proteinExistence type="predicted"/>